<comment type="caution">
    <text evidence="9">The sequence shown here is derived from an EMBL/GenBank/DDBJ whole genome shotgun (WGS) entry which is preliminary data.</text>
</comment>
<organism evidence="9 11">
    <name type="scientific">Candidatus Phosphoribacter hodrii</name>
    <dbReference type="NCBI Taxonomy" id="2953743"/>
    <lineage>
        <taxon>Bacteria</taxon>
        <taxon>Bacillati</taxon>
        <taxon>Actinomycetota</taxon>
        <taxon>Actinomycetes</taxon>
        <taxon>Micrococcales</taxon>
        <taxon>Dermatophilaceae</taxon>
        <taxon>Candidatus Phosphoribacter</taxon>
    </lineage>
</organism>
<keyword evidence="6 9" id="KW-0067">ATP-binding</keyword>
<dbReference type="PROSITE" id="PS50893">
    <property type="entry name" value="ABC_TRANSPORTER_2"/>
    <property type="match status" value="1"/>
</dbReference>
<dbReference type="GO" id="GO:0016887">
    <property type="term" value="F:ATP hydrolysis activity"/>
    <property type="evidence" value="ECO:0007669"/>
    <property type="project" value="InterPro"/>
</dbReference>
<evidence type="ECO:0000256" key="3">
    <source>
        <dbReference type="ARBA" id="ARBA00022448"/>
    </source>
</evidence>
<keyword evidence="7" id="KW-0472">Membrane</keyword>
<dbReference type="GO" id="GO:0015833">
    <property type="term" value="P:peptide transport"/>
    <property type="evidence" value="ECO:0007669"/>
    <property type="project" value="InterPro"/>
</dbReference>
<comment type="subcellular location">
    <subcellularLocation>
        <location evidence="1">Cell membrane</location>
        <topology evidence="1">Peripheral membrane protein</topology>
    </subcellularLocation>
</comment>
<evidence type="ECO:0000256" key="4">
    <source>
        <dbReference type="ARBA" id="ARBA00022475"/>
    </source>
</evidence>
<comment type="similarity">
    <text evidence="2">Belongs to the ABC transporter superfamily.</text>
</comment>
<dbReference type="AlphaFoldDB" id="A0A934X5U5"/>
<evidence type="ECO:0000256" key="5">
    <source>
        <dbReference type="ARBA" id="ARBA00022741"/>
    </source>
</evidence>
<dbReference type="InterPro" id="IPR003593">
    <property type="entry name" value="AAA+_ATPase"/>
</dbReference>
<dbReference type="Gene3D" id="3.40.50.300">
    <property type="entry name" value="P-loop containing nucleotide triphosphate hydrolases"/>
    <property type="match status" value="1"/>
</dbReference>
<dbReference type="EMBL" id="JADKGK010000010">
    <property type="protein sequence ID" value="MBL0003234.1"/>
    <property type="molecule type" value="Genomic_DNA"/>
</dbReference>
<dbReference type="Pfam" id="PF00005">
    <property type="entry name" value="ABC_tran"/>
    <property type="match status" value="1"/>
</dbReference>
<dbReference type="EMBL" id="JADIXZ010000004">
    <property type="protein sequence ID" value="MBK6300803.1"/>
    <property type="molecule type" value="Genomic_DNA"/>
</dbReference>
<protein>
    <submittedName>
        <fullName evidence="9">ABC transporter ATP-binding protein</fullName>
    </submittedName>
</protein>
<dbReference type="PANTHER" id="PTHR43297:SF2">
    <property type="entry name" value="DIPEPTIDE TRANSPORT ATP-BINDING PROTEIN DPPD"/>
    <property type="match status" value="1"/>
</dbReference>
<dbReference type="CDD" id="cd03257">
    <property type="entry name" value="ABC_NikE_OppD_transporters"/>
    <property type="match status" value="1"/>
</dbReference>
<evidence type="ECO:0000313" key="10">
    <source>
        <dbReference type="EMBL" id="MBL0003234.1"/>
    </source>
</evidence>
<evidence type="ECO:0000256" key="1">
    <source>
        <dbReference type="ARBA" id="ARBA00004202"/>
    </source>
</evidence>
<evidence type="ECO:0000313" key="11">
    <source>
        <dbReference type="Proteomes" id="UP000718281"/>
    </source>
</evidence>
<keyword evidence="4" id="KW-1003">Cell membrane</keyword>
<dbReference type="GO" id="GO:0005886">
    <property type="term" value="C:plasma membrane"/>
    <property type="evidence" value="ECO:0007669"/>
    <property type="project" value="UniProtKB-SubCell"/>
</dbReference>
<dbReference type="Pfam" id="PF08352">
    <property type="entry name" value="oligo_HPY"/>
    <property type="match status" value="1"/>
</dbReference>
<feature type="domain" description="ABC transporter" evidence="8">
    <location>
        <begin position="17"/>
        <end position="272"/>
    </location>
</feature>
<dbReference type="InterPro" id="IPR013563">
    <property type="entry name" value="Oligopep_ABC_C"/>
</dbReference>
<dbReference type="FunFam" id="3.40.50.300:FF:000016">
    <property type="entry name" value="Oligopeptide ABC transporter ATP-binding component"/>
    <property type="match status" value="1"/>
</dbReference>
<dbReference type="InterPro" id="IPR050388">
    <property type="entry name" value="ABC_Ni/Peptide_Import"/>
</dbReference>
<dbReference type="Proteomes" id="UP000886632">
    <property type="component" value="Unassembled WGS sequence"/>
</dbReference>
<dbReference type="PANTHER" id="PTHR43297">
    <property type="entry name" value="OLIGOPEPTIDE TRANSPORT ATP-BINDING PROTEIN APPD"/>
    <property type="match status" value="1"/>
</dbReference>
<dbReference type="PROSITE" id="PS00211">
    <property type="entry name" value="ABC_TRANSPORTER_1"/>
    <property type="match status" value="1"/>
</dbReference>
<dbReference type="InterPro" id="IPR017871">
    <property type="entry name" value="ABC_transporter-like_CS"/>
</dbReference>
<evidence type="ECO:0000256" key="2">
    <source>
        <dbReference type="ARBA" id="ARBA00005417"/>
    </source>
</evidence>
<dbReference type="Proteomes" id="UP000718281">
    <property type="component" value="Unassembled WGS sequence"/>
</dbReference>
<dbReference type="InterPro" id="IPR027417">
    <property type="entry name" value="P-loop_NTPase"/>
</dbReference>
<name>A0A934X5U5_9MICO</name>
<dbReference type="GO" id="GO:0005524">
    <property type="term" value="F:ATP binding"/>
    <property type="evidence" value="ECO:0007669"/>
    <property type="project" value="UniProtKB-KW"/>
</dbReference>
<dbReference type="NCBIfam" id="TIGR01727">
    <property type="entry name" value="oligo_HPY"/>
    <property type="match status" value="1"/>
</dbReference>
<keyword evidence="5" id="KW-0547">Nucleotide-binding</keyword>
<accession>A0A934X5U5</accession>
<evidence type="ECO:0000256" key="6">
    <source>
        <dbReference type="ARBA" id="ARBA00022840"/>
    </source>
</evidence>
<keyword evidence="3" id="KW-0813">Transport</keyword>
<dbReference type="InterPro" id="IPR003439">
    <property type="entry name" value="ABC_transporter-like_ATP-bd"/>
</dbReference>
<gene>
    <name evidence="9" type="ORF">IPF40_07040</name>
    <name evidence="10" type="ORF">IPP00_04370</name>
</gene>
<evidence type="ECO:0000259" key="8">
    <source>
        <dbReference type="PROSITE" id="PS50893"/>
    </source>
</evidence>
<dbReference type="SUPFAM" id="SSF52540">
    <property type="entry name" value="P-loop containing nucleoside triphosphate hydrolases"/>
    <property type="match status" value="1"/>
</dbReference>
<proteinExistence type="inferred from homology"/>
<evidence type="ECO:0000256" key="7">
    <source>
        <dbReference type="ARBA" id="ARBA00023136"/>
    </source>
</evidence>
<reference evidence="9 11" key="1">
    <citation type="submission" date="2020-10" db="EMBL/GenBank/DDBJ databases">
        <title>Connecting structure to function with the recovery of over 1000 high-quality activated sludge metagenome-assembled genomes encoding full-length rRNA genes using long-read sequencing.</title>
        <authorList>
            <person name="Singleton C.M."/>
            <person name="Petriglieri F."/>
            <person name="Kristensen J.M."/>
            <person name="Kirkegaard R.H."/>
            <person name="Michaelsen T.Y."/>
            <person name="Andersen M.H."/>
            <person name="Karst S.M."/>
            <person name="Dueholm M.S."/>
            <person name="Nielsen P.H."/>
            <person name="Albertsen M."/>
        </authorList>
    </citation>
    <scope>NUCLEOTIDE SEQUENCE [LARGE SCALE GENOMIC DNA]</scope>
    <source>
        <strain evidence="9">AalE_18-Q3-R2-46_BAT3C.188</strain>
        <strain evidence="10">Ribe_18-Q3-R11-54_MAXAC.001</strain>
    </source>
</reference>
<evidence type="ECO:0000313" key="9">
    <source>
        <dbReference type="EMBL" id="MBK6300803.1"/>
    </source>
</evidence>
<sequence>MPPTRTPADTPPPADVARVRDLAVTVGHKPLLIDVDLTVRRGERVGLIGESGSGKSLTALAIMGLLPEDLAPTGSVVVTGQGPGGVARTTSVLEAGEHGLAAMRGRDVAMVFQEPMTALNPTMRVGAQVAEVMTIHRTVADRGAAARRAVELLDKVGLPDAAEAARAYPHQLSGGQRQRVVVAMALANDPALLICDEPTTALDVTVQALVLDLIVRGVEARDAGLLFITHDLAVVASVCERVLVMYGGRVVEAGPVLDVFTRPRHRYTRGLIGASDLDLSRPEGGLYTIQGSVPAAGRFPAGCVFRNRCTHATVECEAVPPWVGSGPEEGFACAHPVVHHEGGGS</sequence>
<dbReference type="SMART" id="SM00382">
    <property type="entry name" value="AAA"/>
    <property type="match status" value="1"/>
</dbReference>